<dbReference type="PANTHER" id="PTHR16156:SF10">
    <property type="entry name" value="AFTIPHILIN-RELATED"/>
    <property type="match status" value="1"/>
</dbReference>
<dbReference type="PANTHER" id="PTHR16156">
    <property type="entry name" value="AFTIPHILIN A-RELATED"/>
    <property type="match status" value="1"/>
</dbReference>
<evidence type="ECO:0000313" key="4">
    <source>
        <dbReference type="Proteomes" id="UP001497472"/>
    </source>
</evidence>
<dbReference type="GO" id="GO:0030121">
    <property type="term" value="C:AP-1 adaptor complex"/>
    <property type="evidence" value="ECO:0007669"/>
    <property type="project" value="TreeGrafter"/>
</dbReference>
<accession>A0AAV1JLY7</accession>
<dbReference type="InterPro" id="IPR029205">
    <property type="entry name" value="Clathrin-bd"/>
</dbReference>
<dbReference type="Proteomes" id="UP001497472">
    <property type="component" value="Unassembled WGS sequence"/>
</dbReference>
<evidence type="ECO:0000313" key="3">
    <source>
        <dbReference type="EMBL" id="CAK1550526.1"/>
    </source>
</evidence>
<gene>
    <name evidence="3" type="ORF">LNINA_LOCUS9749</name>
</gene>
<dbReference type="GO" id="GO:0030276">
    <property type="term" value="F:clathrin binding"/>
    <property type="evidence" value="ECO:0007669"/>
    <property type="project" value="InterPro"/>
</dbReference>
<dbReference type="InterPro" id="IPR046359">
    <property type="entry name" value="Aftin-like"/>
</dbReference>
<proteinExistence type="predicted"/>
<keyword evidence="4" id="KW-1185">Reference proteome</keyword>
<feature type="domain" description="Aftiphilin clathrin-binding box" evidence="2">
    <location>
        <begin position="376"/>
        <end position="440"/>
    </location>
</feature>
<evidence type="ECO:0000259" key="2">
    <source>
        <dbReference type="Pfam" id="PF15045"/>
    </source>
</evidence>
<dbReference type="GO" id="GO:0032588">
    <property type="term" value="C:trans-Golgi network membrane"/>
    <property type="evidence" value="ECO:0007669"/>
    <property type="project" value="InterPro"/>
</dbReference>
<feature type="region of interest" description="Disordered" evidence="1">
    <location>
        <begin position="857"/>
        <end position="879"/>
    </location>
</feature>
<feature type="compositionally biased region" description="Low complexity" evidence="1">
    <location>
        <begin position="857"/>
        <end position="871"/>
    </location>
</feature>
<name>A0AAV1JLY7_9NEOP</name>
<sequence length="981" mass="110093">MSIPPLVCSTPPPPDQCEDDKNIEEFDLEYNLSQDEEDIYNYGSFSNFNDYDEGHSYNGDLGGQHKITALDKLTGDKASEAIQTESSNFVEQDNMALKCDDIVIEDLNLKIEKGNILKENIETDEANEDNEADITCFVEDTEAVDKTISDNILVTDNNTKENDIEKITSTNNIFPTNNSMTEEEMMDDIVVNDDQKDVESDLNQNLSSDINLCKKSDTDIAVTDDFDKFEDFHFTTVSQTTYDFVENVGNPWENNDSEDIGFGDFKANFDSGETKQEELRDQQSIENSNTQVTLDNFTDDDFGDFDDFKSSVKDFNPTVVNEQMPPHVTVLNLQANDNEAQAVESITNILTNIFTEDMPHSEKLFEGNLDKMLSETWHHLKDVDERQPYIVYWNNSLGQKTLLKALCIDSRNILFGPKRNYFTPKYATNLSTAPLKPQKPVSTPNMCNQSDSVHLEKSNKENPSWSEADGQEFTYAEALLLDLEHLMATLDQMAHKQSTLKISDLLSTANITEKEPKIPRSSDMDVLGNTISVTDIEKIHSSTLSVQPLRHINLPDTHIFTPTDSETPRSKTIHYDERPSVLFSQPNVNNKQINVDAPRAQHSNVENSDDYWEFQDFKGASATDEQNFEAAQPEEKIDVSNSPPTIKNVTYQIQMLQPMKVEPIIPTLNWPDPGEVKETFDDFSDFISNTTWNNDTPNSLDTNSVLPNEVISVSKEDIIVNDGFESFQSATPTYVSNNYDLFKNAEPNNHNVMQSEPINAVPSEVNMFDMKNNEILSPKYVKSQCDSPTNASVKPGPANILQPISNNPSTVMRPQQGGQILQPLSLESYSQINWPKPGIDLQNLASFNPLESLDALKSDSGSSGASKGPSPVHKVSSIQSEVTDDDIWGDFVSSKPKQSVPKKSAFADDDEWTDFVSSPSISQNSLKTISFNVETNTNLQKSSNQNSTKYNQISLDIPTLNYITPKSNSRGLHVDKHFQNL</sequence>
<dbReference type="Pfam" id="PF15045">
    <property type="entry name" value="Clathrin_bdg"/>
    <property type="match status" value="1"/>
</dbReference>
<organism evidence="3 4">
    <name type="scientific">Leptosia nina</name>
    <dbReference type="NCBI Taxonomy" id="320188"/>
    <lineage>
        <taxon>Eukaryota</taxon>
        <taxon>Metazoa</taxon>
        <taxon>Ecdysozoa</taxon>
        <taxon>Arthropoda</taxon>
        <taxon>Hexapoda</taxon>
        <taxon>Insecta</taxon>
        <taxon>Pterygota</taxon>
        <taxon>Neoptera</taxon>
        <taxon>Endopterygota</taxon>
        <taxon>Lepidoptera</taxon>
        <taxon>Glossata</taxon>
        <taxon>Ditrysia</taxon>
        <taxon>Papilionoidea</taxon>
        <taxon>Pieridae</taxon>
        <taxon>Pierinae</taxon>
        <taxon>Leptosia</taxon>
    </lineage>
</organism>
<dbReference type="AlphaFoldDB" id="A0AAV1JLY7"/>
<feature type="compositionally biased region" description="Polar residues" evidence="1">
    <location>
        <begin position="802"/>
        <end position="815"/>
    </location>
</feature>
<evidence type="ECO:0000256" key="1">
    <source>
        <dbReference type="SAM" id="MobiDB-lite"/>
    </source>
</evidence>
<reference evidence="3 4" key="1">
    <citation type="submission" date="2023-11" db="EMBL/GenBank/DDBJ databases">
        <authorList>
            <person name="Okamura Y."/>
        </authorList>
    </citation>
    <scope>NUCLEOTIDE SEQUENCE [LARGE SCALE GENOMIC DNA]</scope>
</reference>
<comment type="caution">
    <text evidence="3">The sequence shown here is derived from an EMBL/GenBank/DDBJ whole genome shotgun (WGS) entry which is preliminary data.</text>
</comment>
<dbReference type="EMBL" id="CAVLEF010000082">
    <property type="protein sequence ID" value="CAK1550526.1"/>
    <property type="molecule type" value="Genomic_DNA"/>
</dbReference>
<feature type="region of interest" description="Disordered" evidence="1">
    <location>
        <begin position="783"/>
        <end position="815"/>
    </location>
</feature>
<protein>
    <recommendedName>
        <fullName evidence="2">Aftiphilin clathrin-binding box domain-containing protein</fullName>
    </recommendedName>
</protein>